<evidence type="ECO:0000256" key="9">
    <source>
        <dbReference type="SAM" id="MobiDB-lite"/>
    </source>
</evidence>
<evidence type="ECO:0000256" key="2">
    <source>
        <dbReference type="ARBA" id="ARBA00022448"/>
    </source>
</evidence>
<keyword evidence="7" id="KW-0406">Ion transport</keyword>
<feature type="transmembrane region" description="Helical" evidence="10">
    <location>
        <begin position="224"/>
        <end position="243"/>
    </location>
</feature>
<dbReference type="InterPro" id="IPR051410">
    <property type="entry name" value="Ferric/Cupric_Reductase"/>
</dbReference>
<evidence type="ECO:0000256" key="4">
    <source>
        <dbReference type="ARBA" id="ARBA00022982"/>
    </source>
</evidence>
<dbReference type="SUPFAM" id="SSF52343">
    <property type="entry name" value="Ferredoxin reductase-like, C-terminal NADP-linked domain"/>
    <property type="match status" value="1"/>
</dbReference>
<evidence type="ECO:0000259" key="13">
    <source>
        <dbReference type="Pfam" id="PF08030"/>
    </source>
</evidence>
<dbReference type="GO" id="GO:0000293">
    <property type="term" value="F:ferric-chelate reductase activity"/>
    <property type="evidence" value="ECO:0007669"/>
    <property type="project" value="UniProtKB-ARBA"/>
</dbReference>
<dbReference type="GO" id="GO:0006826">
    <property type="term" value="P:iron ion transport"/>
    <property type="evidence" value="ECO:0007669"/>
    <property type="project" value="TreeGrafter"/>
</dbReference>
<accession>A0A0N7LA98</accession>
<feature type="transmembrane region" description="Helical" evidence="10">
    <location>
        <begin position="263"/>
        <end position="285"/>
    </location>
</feature>
<dbReference type="PANTHER" id="PTHR32361">
    <property type="entry name" value="FERRIC/CUPRIC REDUCTASE TRANSMEMBRANE COMPONENT"/>
    <property type="match status" value="1"/>
</dbReference>
<dbReference type="InterPro" id="IPR039261">
    <property type="entry name" value="FNR_nucleotide-bd"/>
</dbReference>
<dbReference type="CDD" id="cd06186">
    <property type="entry name" value="NOX_Duox_like_FAD_NADP"/>
    <property type="match status" value="1"/>
</dbReference>
<keyword evidence="15" id="KW-1185">Reference proteome</keyword>
<dbReference type="SFLD" id="SFLDG01168">
    <property type="entry name" value="Ferric_reductase_subgroup_(FRE"/>
    <property type="match status" value="1"/>
</dbReference>
<keyword evidence="2" id="KW-0813">Transport</keyword>
<dbReference type="PANTHER" id="PTHR32361:SF3">
    <property type="entry name" value="REDUCTASE, PUTATIVE (AFU_ORTHOLOGUE AFUA_6G13750)-RELATED"/>
    <property type="match status" value="1"/>
</dbReference>
<keyword evidence="6" id="KW-0560">Oxidoreductase</keyword>
<dbReference type="InterPro" id="IPR013112">
    <property type="entry name" value="FAD-bd_8"/>
</dbReference>
<evidence type="ECO:0000256" key="3">
    <source>
        <dbReference type="ARBA" id="ARBA00022692"/>
    </source>
</evidence>
<evidence type="ECO:0000256" key="10">
    <source>
        <dbReference type="SAM" id="Phobius"/>
    </source>
</evidence>
<organism evidence="14 15">
    <name type="scientific">Ceraceosorus bombacis</name>
    <dbReference type="NCBI Taxonomy" id="401625"/>
    <lineage>
        <taxon>Eukaryota</taxon>
        <taxon>Fungi</taxon>
        <taxon>Dikarya</taxon>
        <taxon>Basidiomycota</taxon>
        <taxon>Ustilaginomycotina</taxon>
        <taxon>Exobasidiomycetes</taxon>
        <taxon>Ceraceosorales</taxon>
        <taxon>Ceraceosoraceae</taxon>
        <taxon>Ceraceosorus</taxon>
    </lineage>
</organism>
<dbReference type="EMBL" id="CCYA01000273">
    <property type="protein sequence ID" value="CEH15986.1"/>
    <property type="molecule type" value="Genomic_DNA"/>
</dbReference>
<dbReference type="GO" id="GO:0005886">
    <property type="term" value="C:plasma membrane"/>
    <property type="evidence" value="ECO:0007669"/>
    <property type="project" value="TreeGrafter"/>
</dbReference>
<evidence type="ECO:0000256" key="6">
    <source>
        <dbReference type="ARBA" id="ARBA00023002"/>
    </source>
</evidence>
<evidence type="ECO:0000256" key="1">
    <source>
        <dbReference type="ARBA" id="ARBA00004141"/>
    </source>
</evidence>
<feature type="transmembrane region" description="Helical" evidence="10">
    <location>
        <begin position="139"/>
        <end position="159"/>
    </location>
</feature>
<dbReference type="Proteomes" id="UP000054845">
    <property type="component" value="Unassembled WGS sequence"/>
</dbReference>
<dbReference type="GO" id="GO:0015677">
    <property type="term" value="P:copper ion import"/>
    <property type="evidence" value="ECO:0007669"/>
    <property type="project" value="TreeGrafter"/>
</dbReference>
<keyword evidence="8 10" id="KW-0472">Membrane</keyword>
<dbReference type="OrthoDB" id="17725at2759"/>
<dbReference type="Pfam" id="PF08022">
    <property type="entry name" value="FAD_binding_8"/>
    <property type="match status" value="1"/>
</dbReference>
<evidence type="ECO:0000256" key="5">
    <source>
        <dbReference type="ARBA" id="ARBA00022989"/>
    </source>
</evidence>
<comment type="subcellular location">
    <subcellularLocation>
        <location evidence="1">Membrane</location>
        <topology evidence="1">Multi-pass membrane protein</topology>
    </subcellularLocation>
</comment>
<dbReference type="Pfam" id="PF08030">
    <property type="entry name" value="NAD_binding_6"/>
    <property type="match status" value="1"/>
</dbReference>
<feature type="domain" description="Ferric reductase NAD binding" evidence="13">
    <location>
        <begin position="475"/>
        <end position="649"/>
    </location>
</feature>
<evidence type="ECO:0000259" key="12">
    <source>
        <dbReference type="Pfam" id="PF08022"/>
    </source>
</evidence>
<dbReference type="STRING" id="401625.A0A0N7LA98"/>
<keyword evidence="5 10" id="KW-1133">Transmembrane helix</keyword>
<dbReference type="Gene3D" id="3.40.50.80">
    <property type="entry name" value="Nucleotide-binding domain of ferredoxin-NADP reductase (FNR) module"/>
    <property type="match status" value="1"/>
</dbReference>
<feature type="compositionally biased region" description="Basic and acidic residues" evidence="9">
    <location>
        <begin position="560"/>
        <end position="583"/>
    </location>
</feature>
<dbReference type="InterPro" id="IPR013121">
    <property type="entry name" value="Fe_red_NAD-bd_6"/>
</dbReference>
<proteinExistence type="predicted"/>
<dbReference type="AlphaFoldDB" id="A0A0N7LA98"/>
<keyword evidence="4" id="KW-0249">Electron transport</keyword>
<dbReference type="SFLD" id="SFLDS00052">
    <property type="entry name" value="Ferric_Reductase_Domain"/>
    <property type="match status" value="1"/>
</dbReference>
<evidence type="ECO:0000256" key="8">
    <source>
        <dbReference type="ARBA" id="ARBA00023136"/>
    </source>
</evidence>
<protein>
    <submittedName>
        <fullName evidence="14">Ferric reductase, NADH/NADPH oxidase and related proteins</fullName>
    </submittedName>
</protein>
<keyword evidence="3 10" id="KW-0812">Transmembrane</keyword>
<feature type="region of interest" description="Disordered" evidence="9">
    <location>
        <begin position="560"/>
        <end position="614"/>
    </location>
</feature>
<feature type="compositionally biased region" description="Basic and acidic residues" evidence="9">
    <location>
        <begin position="595"/>
        <end position="605"/>
    </location>
</feature>
<dbReference type="Pfam" id="PF01794">
    <property type="entry name" value="Ferric_reduct"/>
    <property type="match status" value="1"/>
</dbReference>
<sequence>MSEFLALPPHLPSTPLLARHIQNFSEAASLQPHWGYAARALPCTNDAGSCAYLDTVYRSHDLGMLYVGIFWALLVAVLLLYTIAHRCTITVTSTSRGGGRDGAAASSLQRAASAARTWTRSKLMPDIQIASFRATRQQVLVFAILLGYVTVFTFVGIVYQKWVTPVKKMPGVYNTRTGLGPWSDRIGVWAYALTPLSILLSTRESLLSLLTGIPYHHFNFMHRWLGWIILIQSLLHTIGWSIVQGRLYQPQPSVGAAWIKETYMVWGVVAMILLTILFLLSLPVVIRRTGHEFFRKAHYILAMLYIGACWGHWDKLKCFLLPSLLIWGLDRGARLVRTFLLHHDYICAAHTTALAPIQADVTFFDSDEDVPVVRLDLTHQQARNAPGDHYFLTFSSHGSIWQSHPFTSFVPAAAASHAKSHQEAATHSFIMRAKGGETRKVAKALLKEHSSKTSLLLTGPYGNDITSDLDAAHNALCLAGGTGITFVLPVLRERVRRAKEARLLLAASDKASLEDCRVVRTGTTSLVWLVRHQRDAAWAEAELAELRQSKMVEVKIISTRDGHEARGEKRTCEIDDSSKDSTSDRSSPQLPVQSLEKDVPAHNESPHTASSRPSIDALVESFLSTTSNAPSVVYTSGPGDLMRSVRRAVATANNARLAWRGEESRNIKLIYDERLE</sequence>
<evidence type="ECO:0000313" key="14">
    <source>
        <dbReference type="EMBL" id="CEH15986.1"/>
    </source>
</evidence>
<reference evidence="14 15" key="1">
    <citation type="submission" date="2014-09" db="EMBL/GenBank/DDBJ databases">
        <authorList>
            <person name="Magalhaes I.L.F."/>
            <person name="Oliveira U."/>
            <person name="Santos F.R."/>
            <person name="Vidigal T.H.D.A."/>
            <person name="Brescovit A.D."/>
            <person name="Santos A.J."/>
        </authorList>
    </citation>
    <scope>NUCLEOTIDE SEQUENCE [LARGE SCALE GENOMIC DNA]</scope>
</reference>
<evidence type="ECO:0000313" key="15">
    <source>
        <dbReference type="Proteomes" id="UP000054845"/>
    </source>
</evidence>
<evidence type="ECO:0000256" key="7">
    <source>
        <dbReference type="ARBA" id="ARBA00023065"/>
    </source>
</evidence>
<dbReference type="InterPro" id="IPR013130">
    <property type="entry name" value="Fe3_Rdtase_TM_dom"/>
</dbReference>
<dbReference type="GO" id="GO:0006879">
    <property type="term" value="P:intracellular iron ion homeostasis"/>
    <property type="evidence" value="ECO:0007669"/>
    <property type="project" value="TreeGrafter"/>
</dbReference>
<name>A0A0N7LA98_9BASI</name>
<evidence type="ECO:0000259" key="11">
    <source>
        <dbReference type="Pfam" id="PF01794"/>
    </source>
</evidence>
<feature type="transmembrane region" description="Helical" evidence="10">
    <location>
        <begin position="63"/>
        <end position="84"/>
    </location>
</feature>
<feature type="domain" description="FAD-binding 8" evidence="12">
    <location>
        <begin position="372"/>
        <end position="463"/>
    </location>
</feature>
<feature type="domain" description="Ferric oxidoreductase" evidence="11">
    <location>
        <begin position="187"/>
        <end position="309"/>
    </location>
</feature>